<dbReference type="Gene3D" id="3.30.110.170">
    <property type="entry name" value="Protein of unknown function (DUF541), domain 1"/>
    <property type="match status" value="1"/>
</dbReference>
<dbReference type="Pfam" id="PF04402">
    <property type="entry name" value="SIMPL"/>
    <property type="match status" value="1"/>
</dbReference>
<gene>
    <name evidence="1" type="ORF">SAMN06296065_12218</name>
</gene>
<evidence type="ECO:0000313" key="1">
    <source>
        <dbReference type="EMBL" id="SMP82260.1"/>
    </source>
</evidence>
<dbReference type="EMBL" id="FXUI01000022">
    <property type="protein sequence ID" value="SMP82260.1"/>
    <property type="molecule type" value="Genomic_DNA"/>
</dbReference>
<dbReference type="Gene3D" id="3.30.70.2970">
    <property type="entry name" value="Protein of unknown function (DUF541), domain 2"/>
    <property type="match status" value="1"/>
</dbReference>
<name>A0ABY1QWD9_9SPHN</name>
<evidence type="ECO:0008006" key="3">
    <source>
        <dbReference type="Google" id="ProtNLM"/>
    </source>
</evidence>
<dbReference type="RefSeq" id="WP_283407169.1">
    <property type="nucleotide sequence ID" value="NZ_FXUI01000022.1"/>
</dbReference>
<dbReference type="PANTHER" id="PTHR34387:SF2">
    <property type="entry name" value="SLR1258 PROTEIN"/>
    <property type="match status" value="1"/>
</dbReference>
<dbReference type="InterPro" id="IPR052022">
    <property type="entry name" value="26kDa_periplasmic_antigen"/>
</dbReference>
<sequence length="243" mass="24919">MNKLLWALPLCAVVAGCDRGPADPQGLKTGETLLTVTGTGRTEAAPDQALFTAGLSSVAADAKSASAKNAEAMNRITAALAQLNVPARDIQTRSLSVNRVDYGPNKGRFEASNTLTVRMRDTARVGEAIAAVTDAGANIVSGPNLSIADPEKANLSGYDAAYKAARAKAEAYANAAGLRIARVLAIHDGGQGGYMPQVAEMDARMAGPPPIVAPPAPEQAPPVMTGTNAGMVTVRVNFALAPE</sequence>
<keyword evidence="2" id="KW-1185">Reference proteome</keyword>
<dbReference type="Proteomes" id="UP001157910">
    <property type="component" value="Unassembled WGS sequence"/>
</dbReference>
<reference evidence="1 2" key="1">
    <citation type="submission" date="2017-05" db="EMBL/GenBank/DDBJ databases">
        <authorList>
            <person name="Varghese N."/>
            <person name="Submissions S."/>
        </authorList>
    </citation>
    <scope>NUCLEOTIDE SEQUENCE [LARGE SCALE GENOMIC DNA]</scope>
    <source>
        <strain evidence="1 2">SM16</strain>
    </source>
</reference>
<dbReference type="PROSITE" id="PS51257">
    <property type="entry name" value="PROKAR_LIPOPROTEIN"/>
    <property type="match status" value="1"/>
</dbReference>
<evidence type="ECO:0000313" key="2">
    <source>
        <dbReference type="Proteomes" id="UP001157910"/>
    </source>
</evidence>
<protein>
    <recommendedName>
        <fullName evidence="3">Secreted protein</fullName>
    </recommendedName>
</protein>
<dbReference type="InterPro" id="IPR007497">
    <property type="entry name" value="SIMPL/DUF541"/>
</dbReference>
<dbReference type="PANTHER" id="PTHR34387">
    <property type="entry name" value="SLR1258 PROTEIN"/>
    <property type="match status" value="1"/>
</dbReference>
<organism evidence="1 2">
    <name type="scientific">Novosphingobium panipatense</name>
    <dbReference type="NCBI Taxonomy" id="428991"/>
    <lineage>
        <taxon>Bacteria</taxon>
        <taxon>Pseudomonadati</taxon>
        <taxon>Pseudomonadota</taxon>
        <taxon>Alphaproteobacteria</taxon>
        <taxon>Sphingomonadales</taxon>
        <taxon>Sphingomonadaceae</taxon>
        <taxon>Novosphingobium</taxon>
    </lineage>
</organism>
<comment type="caution">
    <text evidence="1">The sequence shown here is derived from an EMBL/GenBank/DDBJ whole genome shotgun (WGS) entry which is preliminary data.</text>
</comment>
<accession>A0ABY1QWD9</accession>
<proteinExistence type="predicted"/>